<evidence type="ECO:0000313" key="3">
    <source>
        <dbReference type="EMBL" id="MFC3167964.1"/>
    </source>
</evidence>
<protein>
    <submittedName>
        <fullName evidence="3">DUF2946 family protein</fullName>
    </submittedName>
</protein>
<evidence type="ECO:0000256" key="1">
    <source>
        <dbReference type="SAM" id="MobiDB-lite"/>
    </source>
</evidence>
<dbReference type="Pfam" id="PF11162">
    <property type="entry name" value="DUF2946"/>
    <property type="match status" value="1"/>
</dbReference>
<dbReference type="Proteomes" id="UP001595557">
    <property type="component" value="Unassembled WGS sequence"/>
</dbReference>
<keyword evidence="2" id="KW-0732">Signal</keyword>
<keyword evidence="4" id="KW-1185">Reference proteome</keyword>
<dbReference type="RefSeq" id="WP_207471960.1">
    <property type="nucleotide sequence ID" value="NZ_JAFNAW010000100.1"/>
</dbReference>
<sequence length="120" mass="12472">MRLRLCLAILPVLMLLAATWAQASAPIVGPMQVQICSDGVMKVVRMDPQGDPATVPHDCSDCPACTLPVPLGFAPDIALAVASIPLRAFHSSAAAQAVPPRRTGGSLSRGPPAQPIRLQS</sequence>
<feature type="region of interest" description="Disordered" evidence="1">
    <location>
        <begin position="95"/>
        <end position="120"/>
    </location>
</feature>
<reference evidence="4" key="1">
    <citation type="journal article" date="2019" name="Int. J. Syst. Evol. Microbiol.">
        <title>The Global Catalogue of Microorganisms (GCM) 10K type strain sequencing project: providing services to taxonomists for standard genome sequencing and annotation.</title>
        <authorList>
            <consortium name="The Broad Institute Genomics Platform"/>
            <consortium name="The Broad Institute Genome Sequencing Center for Infectious Disease"/>
            <person name="Wu L."/>
            <person name="Ma J."/>
        </authorList>
    </citation>
    <scope>NUCLEOTIDE SEQUENCE [LARGE SCALE GENOMIC DNA]</scope>
    <source>
        <strain evidence="4">KCTC 52239</strain>
    </source>
</reference>
<evidence type="ECO:0000256" key="2">
    <source>
        <dbReference type="SAM" id="SignalP"/>
    </source>
</evidence>
<feature type="chain" id="PRO_5047027715" evidence="2">
    <location>
        <begin position="24"/>
        <end position="120"/>
    </location>
</feature>
<organism evidence="3 4">
    <name type="scientific">Paracoccus fontiphilus</name>
    <dbReference type="NCBI Taxonomy" id="1815556"/>
    <lineage>
        <taxon>Bacteria</taxon>
        <taxon>Pseudomonadati</taxon>
        <taxon>Pseudomonadota</taxon>
        <taxon>Alphaproteobacteria</taxon>
        <taxon>Rhodobacterales</taxon>
        <taxon>Paracoccaceae</taxon>
        <taxon>Paracoccus</taxon>
    </lineage>
</organism>
<dbReference type="InterPro" id="IPR021333">
    <property type="entry name" value="DUF2946"/>
</dbReference>
<feature type="signal peptide" evidence="2">
    <location>
        <begin position="1"/>
        <end position="23"/>
    </location>
</feature>
<gene>
    <name evidence="3" type="ORF">ACFOD7_07885</name>
</gene>
<name>A0ABV7IBH0_9RHOB</name>
<evidence type="ECO:0000313" key="4">
    <source>
        <dbReference type="Proteomes" id="UP001595557"/>
    </source>
</evidence>
<comment type="caution">
    <text evidence="3">The sequence shown here is derived from an EMBL/GenBank/DDBJ whole genome shotgun (WGS) entry which is preliminary data.</text>
</comment>
<proteinExistence type="predicted"/>
<accession>A0ABV7IBH0</accession>
<dbReference type="EMBL" id="JBHRTE010000037">
    <property type="protein sequence ID" value="MFC3167964.1"/>
    <property type="molecule type" value="Genomic_DNA"/>
</dbReference>